<reference evidence="4 5" key="1">
    <citation type="submission" date="2019-09" db="EMBL/GenBank/DDBJ databases">
        <title>A chromosome-level genome assembly of the Chinese tupelo Nyssa sinensis.</title>
        <authorList>
            <person name="Yang X."/>
            <person name="Kang M."/>
            <person name="Yang Y."/>
            <person name="Xiong H."/>
            <person name="Wang M."/>
            <person name="Zhang Z."/>
            <person name="Wang Z."/>
            <person name="Wu H."/>
            <person name="Ma T."/>
            <person name="Liu J."/>
            <person name="Xi Z."/>
        </authorList>
    </citation>
    <scope>NUCLEOTIDE SEQUENCE [LARGE SCALE GENOMIC DNA]</scope>
    <source>
        <strain evidence="4">J267</strain>
        <tissue evidence="4">Leaf</tissue>
    </source>
</reference>
<evidence type="ECO:0000256" key="2">
    <source>
        <dbReference type="SAM" id="SignalP"/>
    </source>
</evidence>
<feature type="signal peptide" evidence="2">
    <location>
        <begin position="1"/>
        <end position="16"/>
    </location>
</feature>
<dbReference type="OrthoDB" id="1932905at2759"/>
<feature type="chain" id="PRO_5023852732" description="DUF7722 domain-containing protein" evidence="2">
    <location>
        <begin position="17"/>
        <end position="447"/>
    </location>
</feature>
<evidence type="ECO:0000313" key="4">
    <source>
        <dbReference type="EMBL" id="KAA8519206.1"/>
    </source>
</evidence>
<proteinExistence type="predicted"/>
<feature type="region of interest" description="Disordered" evidence="1">
    <location>
        <begin position="344"/>
        <end position="418"/>
    </location>
</feature>
<feature type="compositionally biased region" description="Acidic residues" evidence="1">
    <location>
        <begin position="362"/>
        <end position="371"/>
    </location>
</feature>
<dbReference type="InterPro" id="IPR056139">
    <property type="entry name" value="DUF7722"/>
</dbReference>
<dbReference type="EMBL" id="CM018049">
    <property type="protein sequence ID" value="KAA8519206.1"/>
    <property type="molecule type" value="Genomic_DNA"/>
</dbReference>
<evidence type="ECO:0000313" key="5">
    <source>
        <dbReference type="Proteomes" id="UP000325577"/>
    </source>
</evidence>
<keyword evidence="2" id="KW-0732">Signal</keyword>
<evidence type="ECO:0000259" key="3">
    <source>
        <dbReference type="Pfam" id="PF24847"/>
    </source>
</evidence>
<dbReference type="Pfam" id="PF14223">
    <property type="entry name" value="Retrotran_gag_2"/>
    <property type="match status" value="1"/>
</dbReference>
<feature type="compositionally biased region" description="Basic and acidic residues" evidence="1">
    <location>
        <begin position="385"/>
        <end position="396"/>
    </location>
</feature>
<gene>
    <name evidence="4" type="ORF">F0562_013462</name>
</gene>
<feature type="domain" description="DUF7722" evidence="3">
    <location>
        <begin position="71"/>
        <end position="116"/>
    </location>
</feature>
<accession>A0A5J4ZNE4</accession>
<dbReference type="PANTHER" id="PTHR34947">
    <property type="entry name" value="TRANSMEMBRANE PROTEIN"/>
    <property type="match status" value="1"/>
</dbReference>
<dbReference type="Proteomes" id="UP000325577">
    <property type="component" value="Linkage Group LG6"/>
</dbReference>
<dbReference type="AlphaFoldDB" id="A0A5J4ZNE4"/>
<evidence type="ECO:0000256" key="1">
    <source>
        <dbReference type="SAM" id="MobiDB-lite"/>
    </source>
</evidence>
<name>A0A5J4ZNE4_9ASTE</name>
<sequence length="447" mass="49868">MAFSWLLSSAYATVLGQPDNTIMQGNKMGGHPNEEPVQEAVKGLKFSNVGLPLVETSMQMCPPGFQMPLHYPRYKKADYEKMEEWKVDMLLKEYGLSFKGTLNEKRAYAMGAFLWPGQLALEKTFSSTSSARILSIRFQLSTLKKASLTITDYFTKVKKLFDTLFAINHTLSSSEITSYLLASLPSSYDSLVTSITTRVDPISLDDLYGCLLTHENRLDQQNTSHDFTLPSANIATSYSGRGPRGSPSHRGAPHYGNRSRVFSCFLHYFNFHFSTLLFPLFTHTVERKYMFLICNGIVAFLAKSSGFCTASPTGLVMTGELAKINEAEVKPVPKSSVTEVIEDNEATVGANIASPENVGQQQEEEEEEENESSTPAGSAEEEGDELKTDELNRKFDEEENDSSIPAGSAEEEGDEVKIDELNRKFDEFIRKMKEEIRIGAPRQRIAV</sequence>
<protein>
    <recommendedName>
        <fullName evidence="3">DUF7722 domain-containing protein</fullName>
    </recommendedName>
</protein>
<organism evidence="4 5">
    <name type="scientific">Nyssa sinensis</name>
    <dbReference type="NCBI Taxonomy" id="561372"/>
    <lineage>
        <taxon>Eukaryota</taxon>
        <taxon>Viridiplantae</taxon>
        <taxon>Streptophyta</taxon>
        <taxon>Embryophyta</taxon>
        <taxon>Tracheophyta</taxon>
        <taxon>Spermatophyta</taxon>
        <taxon>Magnoliopsida</taxon>
        <taxon>eudicotyledons</taxon>
        <taxon>Gunneridae</taxon>
        <taxon>Pentapetalae</taxon>
        <taxon>asterids</taxon>
        <taxon>Cornales</taxon>
        <taxon>Nyssaceae</taxon>
        <taxon>Nyssa</taxon>
    </lineage>
</organism>
<keyword evidence="5" id="KW-1185">Reference proteome</keyword>
<dbReference type="Pfam" id="PF24847">
    <property type="entry name" value="DUF7722"/>
    <property type="match status" value="1"/>
</dbReference>
<dbReference type="PANTHER" id="PTHR34947:SF4">
    <property type="entry name" value="TRANSMEMBRANE PROTEIN"/>
    <property type="match status" value="1"/>
</dbReference>